<dbReference type="AlphaFoldDB" id="A0A344PM27"/>
<evidence type="ECO:0000256" key="8">
    <source>
        <dbReference type="RuleBase" id="RU363032"/>
    </source>
</evidence>
<gene>
    <name evidence="10" type="ORF">DRW48_12740</name>
</gene>
<dbReference type="PANTHER" id="PTHR43848:SF2">
    <property type="entry name" value="PUTRESCINE TRANSPORT SYSTEM PERMEASE PROTEIN POTI"/>
    <property type="match status" value="1"/>
</dbReference>
<keyword evidence="3 8" id="KW-0813">Transport</keyword>
<dbReference type="InterPro" id="IPR000515">
    <property type="entry name" value="MetI-like"/>
</dbReference>
<protein>
    <submittedName>
        <fullName evidence="10">ABC transporter permease</fullName>
    </submittedName>
</protein>
<dbReference type="GO" id="GO:0005886">
    <property type="term" value="C:plasma membrane"/>
    <property type="evidence" value="ECO:0007669"/>
    <property type="project" value="UniProtKB-SubCell"/>
</dbReference>
<dbReference type="KEGG" id="pars:DRW48_12740"/>
<comment type="subcellular location">
    <subcellularLocation>
        <location evidence="1 8">Cell membrane</location>
        <topology evidence="1 8">Multi-pass membrane protein</topology>
    </subcellularLocation>
</comment>
<feature type="domain" description="ABC transmembrane type-1" evidence="9">
    <location>
        <begin position="68"/>
        <end position="256"/>
    </location>
</feature>
<dbReference type="SUPFAM" id="SSF161098">
    <property type="entry name" value="MetI-like"/>
    <property type="match status" value="1"/>
</dbReference>
<keyword evidence="7 8" id="KW-0472">Membrane</keyword>
<reference evidence="11" key="1">
    <citation type="submission" date="2018-07" db="EMBL/GenBank/DDBJ databases">
        <title>Genome sequencing of Paracoccus sp. SC2-6.</title>
        <authorList>
            <person name="Heo J."/>
            <person name="Kim S.-J."/>
            <person name="Kwon S.-W."/>
        </authorList>
    </citation>
    <scope>NUCLEOTIDE SEQUENCE [LARGE SCALE GENOMIC DNA]</scope>
    <source>
        <strain evidence="11">SC2-6</strain>
    </source>
</reference>
<evidence type="ECO:0000256" key="6">
    <source>
        <dbReference type="ARBA" id="ARBA00022989"/>
    </source>
</evidence>
<feature type="transmembrane region" description="Helical" evidence="8">
    <location>
        <begin position="134"/>
        <end position="162"/>
    </location>
</feature>
<keyword evidence="5 8" id="KW-0812">Transmembrane</keyword>
<keyword evidence="6 8" id="KW-1133">Transmembrane helix</keyword>
<dbReference type="RefSeq" id="WP_114076749.1">
    <property type="nucleotide sequence ID" value="NZ_CP030918.1"/>
</dbReference>
<feature type="transmembrane region" description="Helical" evidence="8">
    <location>
        <begin position="183"/>
        <end position="214"/>
    </location>
</feature>
<evidence type="ECO:0000313" key="11">
    <source>
        <dbReference type="Proteomes" id="UP000252023"/>
    </source>
</evidence>
<feature type="transmembrane region" description="Helical" evidence="8">
    <location>
        <begin position="20"/>
        <end position="47"/>
    </location>
</feature>
<dbReference type="EMBL" id="CP030918">
    <property type="protein sequence ID" value="AXC50432.1"/>
    <property type="molecule type" value="Genomic_DNA"/>
</dbReference>
<proteinExistence type="inferred from homology"/>
<accession>A0A344PM27</accession>
<dbReference type="OrthoDB" id="9782004at2"/>
<evidence type="ECO:0000256" key="1">
    <source>
        <dbReference type="ARBA" id="ARBA00004651"/>
    </source>
</evidence>
<dbReference type="GO" id="GO:0055085">
    <property type="term" value="P:transmembrane transport"/>
    <property type="evidence" value="ECO:0007669"/>
    <property type="project" value="InterPro"/>
</dbReference>
<comment type="similarity">
    <text evidence="2">Belongs to the binding-protein-dependent transport system permease family. CysTW subfamily.</text>
</comment>
<feature type="transmembrane region" description="Helical" evidence="8">
    <location>
        <begin position="67"/>
        <end position="90"/>
    </location>
</feature>
<name>A0A344PM27_9RHOB</name>
<sequence>MNGQTEGRAQGRGLRAYAILYLLFLYAPIVLLPIFAFNSGTIIAFPLKGFTTEWFAQMAGNATLRRALGNSLTIAVSSAVFATCLGIFAARASTRFRFPGKGAAMGLIMLPLVLPEIIISVSLLVVLLGMGIKLSILTVILGHTLICMPYAITVLSTAFSSLDPALEEAAYDLGETKWGAFRLVILPLVMPGIISALLISFTISLDEFIIAFFLAGNEPTLPTYIFSQLRFPKAIPMIMALGTVLVALSIVLLAIAEYFRRRGIARAGLKDTGGFL</sequence>
<dbReference type="Gene3D" id="1.10.3720.10">
    <property type="entry name" value="MetI-like"/>
    <property type="match status" value="1"/>
</dbReference>
<evidence type="ECO:0000256" key="7">
    <source>
        <dbReference type="ARBA" id="ARBA00023136"/>
    </source>
</evidence>
<evidence type="ECO:0000256" key="5">
    <source>
        <dbReference type="ARBA" id="ARBA00022692"/>
    </source>
</evidence>
<dbReference type="CDD" id="cd06261">
    <property type="entry name" value="TM_PBP2"/>
    <property type="match status" value="1"/>
</dbReference>
<dbReference type="Pfam" id="PF00528">
    <property type="entry name" value="BPD_transp_1"/>
    <property type="match status" value="1"/>
</dbReference>
<dbReference type="PANTHER" id="PTHR43848">
    <property type="entry name" value="PUTRESCINE TRANSPORT SYSTEM PERMEASE PROTEIN POTI"/>
    <property type="match status" value="1"/>
</dbReference>
<evidence type="ECO:0000313" key="10">
    <source>
        <dbReference type="EMBL" id="AXC50432.1"/>
    </source>
</evidence>
<dbReference type="InterPro" id="IPR051789">
    <property type="entry name" value="Bact_Polyamine_Transport"/>
</dbReference>
<keyword evidence="11" id="KW-1185">Reference proteome</keyword>
<evidence type="ECO:0000256" key="2">
    <source>
        <dbReference type="ARBA" id="ARBA00007069"/>
    </source>
</evidence>
<dbReference type="Proteomes" id="UP000252023">
    <property type="component" value="Chromosome"/>
</dbReference>
<feature type="transmembrane region" description="Helical" evidence="8">
    <location>
        <begin position="102"/>
        <end position="128"/>
    </location>
</feature>
<organism evidence="10 11">
    <name type="scientific">Paracoccus suum</name>
    <dbReference type="NCBI Taxonomy" id="2259340"/>
    <lineage>
        <taxon>Bacteria</taxon>
        <taxon>Pseudomonadati</taxon>
        <taxon>Pseudomonadota</taxon>
        <taxon>Alphaproteobacteria</taxon>
        <taxon>Rhodobacterales</taxon>
        <taxon>Paracoccaceae</taxon>
        <taxon>Paracoccus</taxon>
    </lineage>
</organism>
<keyword evidence="4" id="KW-1003">Cell membrane</keyword>
<feature type="transmembrane region" description="Helical" evidence="8">
    <location>
        <begin position="234"/>
        <end position="256"/>
    </location>
</feature>
<evidence type="ECO:0000256" key="3">
    <source>
        <dbReference type="ARBA" id="ARBA00022448"/>
    </source>
</evidence>
<dbReference type="PROSITE" id="PS50928">
    <property type="entry name" value="ABC_TM1"/>
    <property type="match status" value="1"/>
</dbReference>
<dbReference type="InterPro" id="IPR035906">
    <property type="entry name" value="MetI-like_sf"/>
</dbReference>
<evidence type="ECO:0000256" key="4">
    <source>
        <dbReference type="ARBA" id="ARBA00022475"/>
    </source>
</evidence>
<evidence type="ECO:0000259" key="9">
    <source>
        <dbReference type="PROSITE" id="PS50928"/>
    </source>
</evidence>